<dbReference type="InterPro" id="IPR012347">
    <property type="entry name" value="Ferritin-like"/>
</dbReference>
<dbReference type="InterPro" id="IPR008331">
    <property type="entry name" value="Ferritin_DPS_dom"/>
</dbReference>
<evidence type="ECO:0000259" key="3">
    <source>
        <dbReference type="Pfam" id="PF00210"/>
    </source>
</evidence>
<reference evidence="5" key="1">
    <citation type="journal article" date="2019" name="Int. J. Syst. Evol. Microbiol.">
        <title>The Global Catalogue of Microorganisms (GCM) 10K type strain sequencing project: providing services to taxonomists for standard genome sequencing and annotation.</title>
        <authorList>
            <consortium name="The Broad Institute Genomics Platform"/>
            <consortium name="The Broad Institute Genome Sequencing Center for Infectious Disease"/>
            <person name="Wu L."/>
            <person name="Ma J."/>
        </authorList>
    </citation>
    <scope>NUCLEOTIDE SEQUENCE [LARGE SCALE GENOMIC DNA]</scope>
    <source>
        <strain evidence="5">KCTC 32465</strain>
    </source>
</reference>
<dbReference type="PANTHER" id="PTHR42932">
    <property type="entry name" value="GENERAL STRESS PROTEIN 20U"/>
    <property type="match status" value="1"/>
</dbReference>
<evidence type="ECO:0000313" key="4">
    <source>
        <dbReference type="EMBL" id="GHA44098.1"/>
    </source>
</evidence>
<evidence type="ECO:0000313" key="5">
    <source>
        <dbReference type="Proteomes" id="UP000634455"/>
    </source>
</evidence>
<dbReference type="Proteomes" id="UP000634455">
    <property type="component" value="Unassembled WGS sequence"/>
</dbReference>
<proteinExistence type="inferred from homology"/>
<sequence length="165" mass="18503">MTKPLNVVPHQTDIETDVKNTTDIASALQDALSDTYHLMFKSQAYHWNVEGPLFFPIHKLTEEHYEDLFGAIDELAERLRALGQLAPINLTKMIKESCLTEPEKSPTAGEMVSQLADDHILVSTRMHTLAKIAGDNNDIVTEDMAVGRSRFHEQAAWMLRATASQ</sequence>
<keyword evidence="5" id="KW-1185">Reference proteome</keyword>
<organism evidence="4 5">
    <name type="scientific">Paramylibacter ulvae</name>
    <dbReference type="NCBI Taxonomy" id="1651968"/>
    <lineage>
        <taxon>Bacteria</taxon>
        <taxon>Pseudomonadati</taxon>
        <taxon>Pseudomonadota</taxon>
        <taxon>Alphaproteobacteria</taxon>
        <taxon>Rhodobacterales</taxon>
        <taxon>Paracoccaceae</taxon>
        <taxon>Paramylibacter</taxon>
    </lineage>
</organism>
<dbReference type="InterPro" id="IPR002177">
    <property type="entry name" value="DPS_DNA-bd"/>
</dbReference>
<accession>A0ABQ3CZW5</accession>
<dbReference type="PROSITE" id="PS00819">
    <property type="entry name" value="DPS_2"/>
    <property type="match status" value="1"/>
</dbReference>
<dbReference type="PIRSF" id="PIRSF005900">
    <property type="entry name" value="Dps"/>
    <property type="match status" value="1"/>
</dbReference>
<dbReference type="PRINTS" id="PR01346">
    <property type="entry name" value="HELNAPAPROT"/>
</dbReference>
<dbReference type="InterPro" id="IPR009078">
    <property type="entry name" value="Ferritin-like_SF"/>
</dbReference>
<comment type="caution">
    <text evidence="4">The sequence shown here is derived from an EMBL/GenBank/DDBJ whole genome shotgun (WGS) entry which is preliminary data.</text>
</comment>
<dbReference type="PANTHER" id="PTHR42932:SF3">
    <property type="entry name" value="DNA PROTECTION DURING STARVATION PROTEIN"/>
    <property type="match status" value="1"/>
</dbReference>
<feature type="domain" description="Ferritin/DPS" evidence="3">
    <location>
        <begin position="27"/>
        <end position="162"/>
    </location>
</feature>
<dbReference type="EMBL" id="BMZF01000001">
    <property type="protein sequence ID" value="GHA44098.1"/>
    <property type="molecule type" value="Genomic_DNA"/>
</dbReference>
<dbReference type="CDD" id="cd01043">
    <property type="entry name" value="DPS"/>
    <property type="match status" value="1"/>
</dbReference>
<evidence type="ECO:0000256" key="2">
    <source>
        <dbReference type="RuleBase" id="RU003875"/>
    </source>
</evidence>
<dbReference type="SUPFAM" id="SSF47240">
    <property type="entry name" value="Ferritin-like"/>
    <property type="match status" value="1"/>
</dbReference>
<dbReference type="Gene3D" id="1.20.1260.10">
    <property type="match status" value="1"/>
</dbReference>
<gene>
    <name evidence="4" type="ORF">GCM10008927_06090</name>
</gene>
<dbReference type="InterPro" id="IPR023188">
    <property type="entry name" value="DPS_DNA-bd_CS"/>
</dbReference>
<name>A0ABQ3CZW5_9RHOB</name>
<comment type="similarity">
    <text evidence="1 2">Belongs to the Dps family.</text>
</comment>
<protein>
    <submittedName>
        <fullName evidence="4">DNA starvation/stationary phase protection protein</fullName>
    </submittedName>
</protein>
<dbReference type="Pfam" id="PF00210">
    <property type="entry name" value="Ferritin"/>
    <property type="match status" value="1"/>
</dbReference>
<dbReference type="RefSeq" id="WP_189639081.1">
    <property type="nucleotide sequence ID" value="NZ_BMZF01000001.1"/>
</dbReference>
<evidence type="ECO:0000256" key="1">
    <source>
        <dbReference type="ARBA" id="ARBA00009497"/>
    </source>
</evidence>